<reference evidence="1" key="1">
    <citation type="submission" date="2023-11" db="EMBL/GenBank/DDBJ databases">
        <authorList>
            <person name="De Vega J J."/>
            <person name="De Vega J J."/>
        </authorList>
    </citation>
    <scope>NUCLEOTIDE SEQUENCE</scope>
</reference>
<gene>
    <name evidence="1" type="ORF">MYCIT1_LOCUS4752</name>
</gene>
<comment type="caution">
    <text evidence="1">The sequence shown here is derived from an EMBL/GenBank/DDBJ whole genome shotgun (WGS) entry which is preliminary data.</text>
</comment>
<protein>
    <submittedName>
        <fullName evidence="1">Uncharacterized protein</fullName>
    </submittedName>
</protein>
<organism evidence="1 2">
    <name type="scientific">Mycena citricolor</name>
    <dbReference type="NCBI Taxonomy" id="2018698"/>
    <lineage>
        <taxon>Eukaryota</taxon>
        <taxon>Fungi</taxon>
        <taxon>Dikarya</taxon>
        <taxon>Basidiomycota</taxon>
        <taxon>Agaricomycotina</taxon>
        <taxon>Agaricomycetes</taxon>
        <taxon>Agaricomycetidae</taxon>
        <taxon>Agaricales</taxon>
        <taxon>Marasmiineae</taxon>
        <taxon>Mycenaceae</taxon>
        <taxon>Mycena</taxon>
    </lineage>
</organism>
<dbReference type="EMBL" id="CAVNYO010000059">
    <property type="protein sequence ID" value="CAK5264518.1"/>
    <property type="molecule type" value="Genomic_DNA"/>
</dbReference>
<sequence>MAPEVYMSKLRGATVMLTMNLSHITFQSKKEDLVSADIVKMRIIANQSTAPSPLKHGKLALHD</sequence>
<feature type="non-terminal residue" evidence="1">
    <location>
        <position position="63"/>
    </location>
</feature>
<dbReference type="Proteomes" id="UP001295794">
    <property type="component" value="Unassembled WGS sequence"/>
</dbReference>
<name>A0AAD2JVN9_9AGAR</name>
<dbReference type="AlphaFoldDB" id="A0AAD2JVN9"/>
<evidence type="ECO:0000313" key="2">
    <source>
        <dbReference type="Proteomes" id="UP001295794"/>
    </source>
</evidence>
<keyword evidence="2" id="KW-1185">Reference proteome</keyword>
<accession>A0AAD2JVN9</accession>
<evidence type="ECO:0000313" key="1">
    <source>
        <dbReference type="EMBL" id="CAK5264518.1"/>
    </source>
</evidence>
<proteinExistence type="predicted"/>